<accession>A0A0N4Z1E8</accession>
<organism evidence="2 3">
    <name type="scientific">Parastrongyloides trichosuri</name>
    <name type="common">Possum-specific nematode worm</name>
    <dbReference type="NCBI Taxonomy" id="131310"/>
    <lineage>
        <taxon>Eukaryota</taxon>
        <taxon>Metazoa</taxon>
        <taxon>Ecdysozoa</taxon>
        <taxon>Nematoda</taxon>
        <taxon>Chromadorea</taxon>
        <taxon>Rhabditida</taxon>
        <taxon>Tylenchina</taxon>
        <taxon>Panagrolaimomorpha</taxon>
        <taxon>Strongyloidoidea</taxon>
        <taxon>Strongyloididae</taxon>
        <taxon>Parastrongyloides</taxon>
    </lineage>
</organism>
<keyword evidence="1" id="KW-0812">Transmembrane</keyword>
<keyword evidence="1" id="KW-0472">Membrane</keyword>
<keyword evidence="2" id="KW-1185">Reference proteome</keyword>
<dbReference type="AlphaFoldDB" id="A0A0N4Z1E8"/>
<protein>
    <submittedName>
        <fullName evidence="3">Peptidase A2 domain-containing protein</fullName>
    </submittedName>
</protein>
<evidence type="ECO:0000256" key="1">
    <source>
        <dbReference type="SAM" id="Phobius"/>
    </source>
</evidence>
<evidence type="ECO:0000313" key="3">
    <source>
        <dbReference type="WBParaSite" id="PTRK_0000056600.1"/>
    </source>
</evidence>
<proteinExistence type="predicted"/>
<feature type="transmembrane region" description="Helical" evidence="1">
    <location>
        <begin position="38"/>
        <end position="63"/>
    </location>
</feature>
<keyword evidence="1" id="KW-1133">Transmembrane helix</keyword>
<dbReference type="WBParaSite" id="PTRK_0000056600.1">
    <property type="protein sequence ID" value="PTRK_0000056600.1"/>
    <property type="gene ID" value="PTRK_0000056600"/>
</dbReference>
<dbReference type="Proteomes" id="UP000038045">
    <property type="component" value="Unplaced"/>
</dbReference>
<sequence length="265" mass="28536">MRVGAELRGRAASFRRASKRSSSGRLSSLAVAFRASRFAAYFATRALTASLRFTALFLAIVLFPSRSVHERELELGEESLGFLIGLGRGADNDVHAPHLVDLVVVDLREHDVLLQTRGVVAATVERSALQAPEVLHARQRDGDQAVQELVHLVAAQRDLAADDHAFAQLEAGDGVTSLGRHSLLTGDGRQILEGRVGLLGVGDSFTDTHVQDDLVQLGDLHLVGVAELFLQDAADAVLIFGLEARRVLGVGHQMTSPVDLAKRTF</sequence>
<name>A0A0N4Z1E8_PARTI</name>
<evidence type="ECO:0000313" key="2">
    <source>
        <dbReference type="Proteomes" id="UP000038045"/>
    </source>
</evidence>
<reference evidence="3" key="1">
    <citation type="submission" date="2017-02" db="UniProtKB">
        <authorList>
            <consortium name="WormBaseParasite"/>
        </authorList>
    </citation>
    <scope>IDENTIFICATION</scope>
</reference>